<proteinExistence type="predicted"/>
<protein>
    <submittedName>
        <fullName evidence="3">(spotted green pufferfish) hypothetical protein</fullName>
    </submittedName>
</protein>
<feature type="domain" description="C2H2-type" evidence="2">
    <location>
        <begin position="174"/>
        <end position="197"/>
    </location>
</feature>
<feature type="region of interest" description="Disordered" evidence="1">
    <location>
        <begin position="1"/>
        <end position="82"/>
    </location>
</feature>
<feature type="region of interest" description="Disordered" evidence="1">
    <location>
        <begin position="401"/>
        <end position="632"/>
    </location>
</feature>
<feature type="domain" description="C2H2-type" evidence="2">
    <location>
        <begin position="231"/>
        <end position="254"/>
    </location>
</feature>
<feature type="compositionally biased region" description="Basic residues" evidence="1">
    <location>
        <begin position="22"/>
        <end position="34"/>
    </location>
</feature>
<organism evidence="3">
    <name type="scientific">Tetraodon nigroviridis</name>
    <name type="common">Spotted green pufferfish</name>
    <name type="synonym">Chelonodon nigroviridis</name>
    <dbReference type="NCBI Taxonomy" id="99883"/>
    <lineage>
        <taxon>Eukaryota</taxon>
        <taxon>Metazoa</taxon>
        <taxon>Chordata</taxon>
        <taxon>Craniata</taxon>
        <taxon>Vertebrata</taxon>
        <taxon>Euteleostomi</taxon>
        <taxon>Actinopterygii</taxon>
        <taxon>Neopterygii</taxon>
        <taxon>Teleostei</taxon>
        <taxon>Neoteleostei</taxon>
        <taxon>Acanthomorphata</taxon>
        <taxon>Eupercaria</taxon>
        <taxon>Tetraodontiformes</taxon>
        <taxon>Tetradontoidea</taxon>
        <taxon>Tetraodontidae</taxon>
        <taxon>Tetraodon</taxon>
    </lineage>
</organism>
<gene>
    <name evidence="3" type="ORF">GSTENG00031677001</name>
</gene>
<feature type="compositionally biased region" description="Polar residues" evidence="1">
    <location>
        <begin position="617"/>
        <end position="626"/>
    </location>
</feature>
<evidence type="ECO:0000259" key="2">
    <source>
        <dbReference type="SMART" id="SM00355"/>
    </source>
</evidence>
<name>Q4RN83_TETNG</name>
<reference evidence="3" key="1">
    <citation type="journal article" date="2004" name="Nature">
        <title>Genome duplication in the teleost fish Tetraodon nigroviridis reveals the early vertebrate proto-karyotype.</title>
        <authorList>
            <person name="Jaillon O."/>
            <person name="Aury J.-M."/>
            <person name="Brunet F."/>
            <person name="Petit J.-L."/>
            <person name="Stange-Thomann N."/>
            <person name="Mauceli E."/>
            <person name="Bouneau L."/>
            <person name="Fischer C."/>
            <person name="Ozouf-Costaz C."/>
            <person name="Bernot A."/>
            <person name="Nicaud S."/>
            <person name="Jaffe D."/>
            <person name="Fisher S."/>
            <person name="Lutfalla G."/>
            <person name="Dossat C."/>
            <person name="Segurens B."/>
            <person name="Dasilva C."/>
            <person name="Salanoubat M."/>
            <person name="Levy M."/>
            <person name="Boudet N."/>
            <person name="Castellano S."/>
            <person name="Anthouard V."/>
            <person name="Jubin C."/>
            <person name="Castelli V."/>
            <person name="Katinka M."/>
            <person name="Vacherie B."/>
            <person name="Biemont C."/>
            <person name="Skalli Z."/>
            <person name="Cattolico L."/>
            <person name="Poulain J."/>
            <person name="De Berardinis V."/>
            <person name="Cruaud C."/>
            <person name="Duprat S."/>
            <person name="Brottier P."/>
            <person name="Coutanceau J.-P."/>
            <person name="Gouzy J."/>
            <person name="Parra G."/>
            <person name="Lardier G."/>
            <person name="Chapple C."/>
            <person name="McKernan K.J."/>
            <person name="McEwan P."/>
            <person name="Bosak S."/>
            <person name="Kellis M."/>
            <person name="Volff J.-N."/>
            <person name="Guigo R."/>
            <person name="Zody M.C."/>
            <person name="Mesirov J."/>
            <person name="Lindblad-Toh K."/>
            <person name="Birren B."/>
            <person name="Nusbaum C."/>
            <person name="Kahn D."/>
            <person name="Robinson-Rechavi M."/>
            <person name="Laudet V."/>
            <person name="Schachter V."/>
            <person name="Quetier F."/>
            <person name="Saurin W."/>
            <person name="Scarpelli C."/>
            <person name="Wincker P."/>
            <person name="Lander E.S."/>
            <person name="Weissenbach J."/>
            <person name="Roest Crollius H."/>
        </authorList>
    </citation>
    <scope>NUCLEOTIDE SEQUENCE [LARGE SCALE GENOMIC DNA]</scope>
</reference>
<dbReference type="AlphaFoldDB" id="Q4RN83"/>
<feature type="compositionally biased region" description="Low complexity" evidence="1">
    <location>
        <begin position="60"/>
        <end position="69"/>
    </location>
</feature>
<accession>Q4RN83</accession>
<feature type="compositionally biased region" description="Polar residues" evidence="1">
    <location>
        <begin position="1"/>
        <end position="10"/>
    </location>
</feature>
<dbReference type="SMART" id="SM00355">
    <property type="entry name" value="ZnF_C2H2"/>
    <property type="match status" value="3"/>
</dbReference>
<evidence type="ECO:0000313" key="3">
    <source>
        <dbReference type="EMBL" id="CAG10149.1"/>
    </source>
</evidence>
<feature type="non-terminal residue" evidence="3">
    <location>
        <position position="1"/>
    </location>
</feature>
<feature type="compositionally biased region" description="Basic and acidic residues" evidence="1">
    <location>
        <begin position="568"/>
        <end position="579"/>
    </location>
</feature>
<dbReference type="OrthoDB" id="6778897at2759"/>
<comment type="caution">
    <text evidence="3">The sequence shown here is derived from an EMBL/GenBank/DDBJ whole genome shotgun (WGS) entry which is preliminary data.</text>
</comment>
<reference evidence="3" key="2">
    <citation type="submission" date="2004-02" db="EMBL/GenBank/DDBJ databases">
        <authorList>
            <consortium name="Genoscope"/>
            <consortium name="Whitehead Institute Centre for Genome Research"/>
        </authorList>
    </citation>
    <scope>NUCLEOTIDE SEQUENCE</scope>
</reference>
<sequence>ASQTWSQWTSPPRGPTNGWLSKKSRGWLRRFHLRKTADRPPTMQSGDKQGPKTIAEEWQASAARPAAGSPPRPRSRATQDGRPLRFGCSLCRDAPSTFPKTWWDTLRSSTAEIPPVFGCQTCTFSTHELSYLQVHLLSHKDTFSSCALCKDGVQRTWSELRAHLTACHFQNGRYSCQKCRKFSTGDVGLFLEHTYAHSFTLEGAKEAVRAEEEEEEEEEEGFVLKATARTLRCQHCGYEVSRKLLINDDIQAVHICSREGVRKEGVGPAALKANHPRPKRQLRLTRSAVREMCWLTQDCLALPGREFLDKYCHLSDPQTTLQHTQEFLMKSVAGETADPNWTKALQSVLSNVPQEISLHPKSEKGVVTNSSDLAVLTVENKITVAQNGAAYCKKVKAVTSAEKGAARHQGPGGPNGRREDPGNAPRSQTPGSRKRRGDGIRSSGEPTRAPGCPRAKKRKRRPSVRRKRRVRRKRGDKDAAGLPLKIVLKKNPVKEEQWVSQSCEGGPDGGGGQAGPRAAPEEAEVSESCRSRPTEASEPGGPDQREAAPVEPEGPSHPDAGLRLNHWLHADAEAGRRDAGLGSGSTLLRRSGSNGGGVDILTSGNQRSPQADGGTARSGSTASAPSQLAIALQGESPEHRLYLKKSLV</sequence>
<evidence type="ECO:0000256" key="1">
    <source>
        <dbReference type="SAM" id="MobiDB-lite"/>
    </source>
</evidence>
<dbReference type="KEGG" id="tng:GSTEN00031677G001"/>
<dbReference type="InterPro" id="IPR013087">
    <property type="entry name" value="Znf_C2H2_type"/>
</dbReference>
<feature type="compositionally biased region" description="Basic residues" evidence="1">
    <location>
        <begin position="454"/>
        <end position="474"/>
    </location>
</feature>
<dbReference type="EMBL" id="CAAE01015016">
    <property type="protein sequence ID" value="CAG10149.1"/>
    <property type="molecule type" value="Genomic_DNA"/>
</dbReference>
<feature type="domain" description="C2H2-type" evidence="2">
    <location>
        <begin position="117"/>
        <end position="139"/>
    </location>
</feature>